<name>A0A1I5PSR9_9FIRM</name>
<protein>
    <submittedName>
        <fullName evidence="4">Glycosyltransferase involved in cell wall bisynthesis</fullName>
    </submittedName>
</protein>
<dbReference type="Pfam" id="PF00534">
    <property type="entry name" value="Glycos_transf_1"/>
    <property type="match status" value="1"/>
</dbReference>
<dbReference type="GO" id="GO:0016757">
    <property type="term" value="F:glycosyltransferase activity"/>
    <property type="evidence" value="ECO:0007669"/>
    <property type="project" value="InterPro"/>
</dbReference>
<feature type="domain" description="Glycosyl transferase family 1" evidence="2">
    <location>
        <begin position="183"/>
        <end position="337"/>
    </location>
</feature>
<dbReference type="AlphaFoldDB" id="A0A1I5PSR9"/>
<dbReference type="Pfam" id="PF13439">
    <property type="entry name" value="Glyco_transf_4"/>
    <property type="match status" value="1"/>
</dbReference>
<dbReference type="InterPro" id="IPR001296">
    <property type="entry name" value="Glyco_trans_1"/>
</dbReference>
<organism evidence="4 5">
    <name type="scientific">Butyrivibrio proteoclasticus</name>
    <dbReference type="NCBI Taxonomy" id="43305"/>
    <lineage>
        <taxon>Bacteria</taxon>
        <taxon>Bacillati</taxon>
        <taxon>Bacillota</taxon>
        <taxon>Clostridia</taxon>
        <taxon>Lachnospirales</taxon>
        <taxon>Lachnospiraceae</taxon>
        <taxon>Butyrivibrio</taxon>
    </lineage>
</organism>
<dbReference type="PANTHER" id="PTHR46401:SF2">
    <property type="entry name" value="GLYCOSYLTRANSFERASE WBBK-RELATED"/>
    <property type="match status" value="1"/>
</dbReference>
<evidence type="ECO:0000259" key="3">
    <source>
        <dbReference type="Pfam" id="PF13439"/>
    </source>
</evidence>
<gene>
    <name evidence="4" type="ORF">SAMN04487928_101131</name>
</gene>
<evidence type="ECO:0000313" key="5">
    <source>
        <dbReference type="Proteomes" id="UP000182624"/>
    </source>
</evidence>
<dbReference type="RefSeq" id="WP_207649881.1">
    <property type="nucleotide sequence ID" value="NZ_FOXO01000001.1"/>
</dbReference>
<dbReference type="Proteomes" id="UP000182624">
    <property type="component" value="Unassembled WGS sequence"/>
</dbReference>
<sequence>MVRIGIDAHMLGDCSGGNESFYEGILKAFMPDKDKEYILFLKDGVDDLPYRDRFKIVRFKSNNAFIRNFVELTYLCIKYKLDVLHTQYYIPFIRPCKTVVTIHDICFEHFNDIFEKGEYYRNKVLIPYAARCADRIVTVSEFSKGDIANTYGIDEKKISVVYNAVDSEFRILPKDKERSSIIRGKFGIGSEPFIICVGNLQPRKNIPRLVEAYLQYKKNKQSDIKLVIVGKKAWMYDKTLDSISQDLKNIILTGYVSRQELIELLNQAEGFIYPSFYEGFGIPPLEALACGTKVAVSDIPVMHEVMGDNAIFFDPYNVGDIERALSELVEADKNSIEKEQNIDRFNWHDNAALLKKAYLAVVESEI</sequence>
<accession>A0A1I5PSR9</accession>
<proteinExistence type="predicted"/>
<dbReference type="SUPFAM" id="SSF53756">
    <property type="entry name" value="UDP-Glycosyltransferase/glycogen phosphorylase"/>
    <property type="match status" value="1"/>
</dbReference>
<evidence type="ECO:0000313" key="4">
    <source>
        <dbReference type="EMBL" id="SFP37158.1"/>
    </source>
</evidence>
<keyword evidence="1 4" id="KW-0808">Transferase</keyword>
<evidence type="ECO:0000259" key="2">
    <source>
        <dbReference type="Pfam" id="PF00534"/>
    </source>
</evidence>
<evidence type="ECO:0000256" key="1">
    <source>
        <dbReference type="ARBA" id="ARBA00022679"/>
    </source>
</evidence>
<dbReference type="CDD" id="cd03809">
    <property type="entry name" value="GT4_MtfB-like"/>
    <property type="match status" value="1"/>
</dbReference>
<dbReference type="InterPro" id="IPR028098">
    <property type="entry name" value="Glyco_trans_4-like_N"/>
</dbReference>
<reference evidence="5" key="1">
    <citation type="submission" date="2016-10" db="EMBL/GenBank/DDBJ databases">
        <authorList>
            <person name="Varghese N."/>
            <person name="Submissions S."/>
        </authorList>
    </citation>
    <scope>NUCLEOTIDE SEQUENCE [LARGE SCALE GENOMIC DNA]</scope>
    <source>
        <strain evidence="5">P18</strain>
    </source>
</reference>
<dbReference type="PANTHER" id="PTHR46401">
    <property type="entry name" value="GLYCOSYLTRANSFERASE WBBK-RELATED"/>
    <property type="match status" value="1"/>
</dbReference>
<dbReference type="Gene3D" id="3.40.50.2000">
    <property type="entry name" value="Glycogen Phosphorylase B"/>
    <property type="match status" value="2"/>
</dbReference>
<dbReference type="EMBL" id="FOXO01000001">
    <property type="protein sequence ID" value="SFP37158.1"/>
    <property type="molecule type" value="Genomic_DNA"/>
</dbReference>
<feature type="domain" description="Glycosyltransferase subfamily 4-like N-terminal" evidence="3">
    <location>
        <begin position="50"/>
        <end position="168"/>
    </location>
</feature>
<keyword evidence="5" id="KW-1185">Reference proteome</keyword>